<feature type="compositionally biased region" description="Low complexity" evidence="1">
    <location>
        <begin position="416"/>
        <end position="442"/>
    </location>
</feature>
<reference evidence="2" key="1">
    <citation type="submission" date="2022-08" db="EMBL/GenBank/DDBJ databases">
        <title>Novel sulphate-reducing endosymbionts in the free-living metamonad Anaeramoeba.</title>
        <authorList>
            <person name="Jerlstrom-Hultqvist J."/>
            <person name="Cepicka I."/>
            <person name="Gallot-Lavallee L."/>
            <person name="Salas-Leiva D."/>
            <person name="Curtis B.A."/>
            <person name="Zahonova K."/>
            <person name="Pipaliya S."/>
            <person name="Dacks J."/>
            <person name="Roger A.J."/>
        </authorList>
    </citation>
    <scope>NUCLEOTIDE SEQUENCE</scope>
    <source>
        <strain evidence="2">Busselton2</strain>
    </source>
</reference>
<evidence type="ECO:0000256" key="1">
    <source>
        <dbReference type="SAM" id="MobiDB-lite"/>
    </source>
</evidence>
<evidence type="ECO:0000313" key="2">
    <source>
        <dbReference type="EMBL" id="KAJ3446599.1"/>
    </source>
</evidence>
<dbReference type="AlphaFoldDB" id="A0AAV7ZZD9"/>
<comment type="caution">
    <text evidence="2">The sequence shown here is derived from an EMBL/GenBank/DDBJ whole genome shotgun (WGS) entry which is preliminary data.</text>
</comment>
<accession>A0AAV7ZZD9</accession>
<gene>
    <name evidence="2" type="ORF">M0812_08411</name>
</gene>
<name>A0AAV7ZZD9_9EUKA</name>
<feature type="compositionally biased region" description="Acidic residues" evidence="1">
    <location>
        <begin position="51"/>
        <end position="61"/>
    </location>
</feature>
<proteinExistence type="predicted"/>
<feature type="region of interest" description="Disordered" evidence="1">
    <location>
        <begin position="416"/>
        <end position="446"/>
    </location>
</feature>
<feature type="region of interest" description="Disordered" evidence="1">
    <location>
        <begin position="275"/>
        <end position="299"/>
    </location>
</feature>
<feature type="region of interest" description="Disordered" evidence="1">
    <location>
        <begin position="16"/>
        <end position="65"/>
    </location>
</feature>
<sequence>MFDQINEIKILEQPQKELESSKELVKKLQEQEQEYEQQQQQQHHLTRQENENENNQEEEEEYSRPIHICNRKTGSLINPEINEIIFFKYEENKLNKKIHKDSEILFSISRDPSNKNLIQIRDFLSPFTIPPKQVMRSYNLKKTWVYSLEFKQTLNTILERIYFKRLYEGFIILNKKKNEKCFYKEIALTQDKNIISPGMLHYFLMVNPPDILTITIWLEPQFCLGYLAGQSTVEISIEQLFYELTEYFFQTDLEIISEINTFDLIYSLCDSNQNNKKQSNNTNKNNITTNNNNGTHALNNKSLYKENNSRLSKRIPFKLTLLINPIQDFKQFIPFENINDDTITKELYKRFIKSVEAVSDLTIPMKNLEEKISWDYYPEYKYLFGDLNMSKIKQFNTIEDSTTSISRTNTTTINKNINNYSNNIDTNHSNSNSKSNSNNTKNNDGDDKKGNLFAKVFNGIIILCAIPSWEKFKNLNLKQFLISFQTWKRCNTSTKLMINEKNENFINLLLDSCLPVAYSEDIFYNEQETEKENNYTQSTYYFKEFENMIDKEFSSNYVKCFYNLIQTNNQFLFNDIIKIIEICSKFEIEINLTQLVKVTQNFNSSSSSLNLLELNNDFSKRYLKIY</sequence>
<dbReference type="EMBL" id="JANTQA010000020">
    <property type="protein sequence ID" value="KAJ3446599.1"/>
    <property type="molecule type" value="Genomic_DNA"/>
</dbReference>
<dbReference type="Proteomes" id="UP001146793">
    <property type="component" value="Unassembled WGS sequence"/>
</dbReference>
<evidence type="ECO:0000313" key="3">
    <source>
        <dbReference type="Proteomes" id="UP001146793"/>
    </source>
</evidence>
<organism evidence="2 3">
    <name type="scientific">Anaeramoeba flamelloides</name>
    <dbReference type="NCBI Taxonomy" id="1746091"/>
    <lineage>
        <taxon>Eukaryota</taxon>
        <taxon>Metamonada</taxon>
        <taxon>Anaeramoebidae</taxon>
        <taxon>Anaeramoeba</taxon>
    </lineage>
</organism>
<protein>
    <submittedName>
        <fullName evidence="2">Nnp-1 protein putative nuclear protein 1 nop52</fullName>
    </submittedName>
</protein>
<feature type="compositionally biased region" description="Basic and acidic residues" evidence="1">
    <location>
        <begin position="16"/>
        <end position="30"/>
    </location>
</feature>